<comment type="caution">
    <text evidence="1">The sequence shown here is derived from an EMBL/GenBank/DDBJ whole genome shotgun (WGS) entry which is preliminary data.</text>
</comment>
<gene>
    <name evidence="1" type="ORF">IQ260_08265</name>
</gene>
<evidence type="ECO:0000313" key="1">
    <source>
        <dbReference type="EMBL" id="MBE9066646.1"/>
    </source>
</evidence>
<keyword evidence="2" id="KW-1185">Reference proteome</keyword>
<reference evidence="1" key="1">
    <citation type="submission" date="2020-10" db="EMBL/GenBank/DDBJ databases">
        <authorList>
            <person name="Castelo-Branco R."/>
            <person name="Eusebio N."/>
            <person name="Adriana R."/>
            <person name="Vieira A."/>
            <person name="Brugerolle De Fraissinette N."/>
            <person name="Rezende De Castro R."/>
            <person name="Schneider M.P."/>
            <person name="Vasconcelos V."/>
            <person name="Leao P.N."/>
        </authorList>
    </citation>
    <scope>NUCLEOTIDE SEQUENCE</scope>
    <source>
        <strain evidence="1">LEGE 11479</strain>
    </source>
</reference>
<proteinExistence type="predicted"/>
<dbReference type="RefSeq" id="WP_193992553.1">
    <property type="nucleotide sequence ID" value="NZ_JADEXP010000052.1"/>
</dbReference>
<evidence type="ECO:0008006" key="3">
    <source>
        <dbReference type="Google" id="ProtNLM"/>
    </source>
</evidence>
<dbReference type="AlphaFoldDB" id="A0A928X3G2"/>
<evidence type="ECO:0000313" key="2">
    <source>
        <dbReference type="Proteomes" id="UP000615026"/>
    </source>
</evidence>
<organism evidence="1 2">
    <name type="scientific">Leptolyngbya cf. ectocarpi LEGE 11479</name>
    <dbReference type="NCBI Taxonomy" id="1828722"/>
    <lineage>
        <taxon>Bacteria</taxon>
        <taxon>Bacillati</taxon>
        <taxon>Cyanobacteriota</taxon>
        <taxon>Cyanophyceae</taxon>
        <taxon>Leptolyngbyales</taxon>
        <taxon>Leptolyngbyaceae</taxon>
        <taxon>Leptolyngbya group</taxon>
        <taxon>Leptolyngbya</taxon>
    </lineage>
</organism>
<dbReference type="Proteomes" id="UP000615026">
    <property type="component" value="Unassembled WGS sequence"/>
</dbReference>
<dbReference type="EMBL" id="JADEXP010000052">
    <property type="protein sequence ID" value="MBE9066646.1"/>
    <property type="molecule type" value="Genomic_DNA"/>
</dbReference>
<protein>
    <recommendedName>
        <fullName evidence="3">Macro domain-containing protein</fullName>
    </recommendedName>
</protein>
<name>A0A928X3G2_LEPEC</name>
<sequence>MALIDVISINSGKDTQRIELHQGDLTQLAPQDAVDLLIVSAFRGECLPTPKSLIGALAAKGLSVYNLSQNKAIDLRAAFSCWLSHPFIAEHPGLRFNRILCFEPAERSYAPDSVGDIFRALAPFIGGEPYIQTAAMPIVASGSQGYPIETMLPPIIAAARHWMEIGLPLKTLKIYVYSDAEVSPAKRLFAKCKSPIAVSQGR</sequence>
<accession>A0A928X3G2</accession>